<comment type="caution">
    <text evidence="1">The sequence shown here is derived from an EMBL/GenBank/DDBJ whole genome shotgun (WGS) entry which is preliminary data.</text>
</comment>
<accession>A0A438DAL1</accession>
<evidence type="ECO:0000313" key="1">
    <source>
        <dbReference type="EMBL" id="RVW32491.1"/>
    </source>
</evidence>
<organism evidence="1 2">
    <name type="scientific">Vitis vinifera</name>
    <name type="common">Grape</name>
    <dbReference type="NCBI Taxonomy" id="29760"/>
    <lineage>
        <taxon>Eukaryota</taxon>
        <taxon>Viridiplantae</taxon>
        <taxon>Streptophyta</taxon>
        <taxon>Embryophyta</taxon>
        <taxon>Tracheophyta</taxon>
        <taxon>Spermatophyta</taxon>
        <taxon>Magnoliopsida</taxon>
        <taxon>eudicotyledons</taxon>
        <taxon>Gunneridae</taxon>
        <taxon>Pentapetalae</taxon>
        <taxon>rosids</taxon>
        <taxon>Vitales</taxon>
        <taxon>Vitaceae</taxon>
        <taxon>Viteae</taxon>
        <taxon>Vitis</taxon>
    </lineage>
</organism>
<reference evidence="1 2" key="1">
    <citation type="journal article" date="2018" name="PLoS Genet.">
        <title>Population sequencing reveals clonal diversity and ancestral inbreeding in the grapevine cultivar Chardonnay.</title>
        <authorList>
            <person name="Roach M.J."/>
            <person name="Johnson D.L."/>
            <person name="Bohlmann J."/>
            <person name="van Vuuren H.J."/>
            <person name="Jones S.J."/>
            <person name="Pretorius I.S."/>
            <person name="Schmidt S.A."/>
            <person name="Borneman A.R."/>
        </authorList>
    </citation>
    <scope>NUCLEOTIDE SEQUENCE [LARGE SCALE GENOMIC DNA]</scope>
    <source>
        <strain evidence="2">cv. Chardonnay</strain>
        <tissue evidence="1">Leaf</tissue>
    </source>
</reference>
<sequence length="94" mass="10853">MENVDCTIELSIDIPPILSQKRVDLDDVLETSEDDEEPVMKTNSNVVYDMVMSERYVYEAPKNHDVDRMEHLGNKFTHLYHENVISSLILTGLN</sequence>
<proteinExistence type="predicted"/>
<protein>
    <submittedName>
        <fullName evidence="1">Uncharacterized protein</fullName>
    </submittedName>
</protein>
<evidence type="ECO:0000313" key="2">
    <source>
        <dbReference type="Proteomes" id="UP000288805"/>
    </source>
</evidence>
<dbReference type="Proteomes" id="UP000288805">
    <property type="component" value="Unassembled WGS sequence"/>
</dbReference>
<dbReference type="AlphaFoldDB" id="A0A438DAL1"/>
<gene>
    <name evidence="1" type="ORF">CK203_081237</name>
</gene>
<dbReference type="EMBL" id="QGNW01001714">
    <property type="protein sequence ID" value="RVW32491.1"/>
    <property type="molecule type" value="Genomic_DNA"/>
</dbReference>
<name>A0A438DAL1_VITVI</name>